<sequence>MIELEGFAVYPNKVERAKEWMSFLKGHQEAVNETLGPENIEVERIFSVSVNGRMYLCWYSEQTAPIPDVTRSTNPIDQVHVDFWKECIDEKAPRLEFKLENEFKRPGVN</sequence>
<dbReference type="KEGG" id="lrg:LRHM_1350"/>
<dbReference type="RefSeq" id="WP_014569639.1">
    <property type="nucleotide sequence ID" value="NC_013198.1"/>
</dbReference>
<organism evidence="1 2">
    <name type="scientific">Lacticaseibacillus rhamnosus (strain ATCC 53103 / LMG 18243 / GG)</name>
    <name type="common">Lactobacillus rhamnosus</name>
    <dbReference type="NCBI Taxonomy" id="568703"/>
    <lineage>
        <taxon>Bacteria</taxon>
        <taxon>Bacillati</taxon>
        <taxon>Bacillota</taxon>
        <taxon>Bacilli</taxon>
        <taxon>Lactobacillales</taxon>
        <taxon>Lactobacillaceae</taxon>
        <taxon>Lacticaseibacillus</taxon>
    </lineage>
</organism>
<name>A0A809N6C7_LACRG</name>
<protein>
    <submittedName>
        <fullName evidence="1">Uncharacterized protein</fullName>
    </submittedName>
</protein>
<dbReference type="Pfam" id="PF19673">
    <property type="entry name" value="DUF6176"/>
    <property type="match status" value="1"/>
</dbReference>
<evidence type="ECO:0000313" key="1">
    <source>
        <dbReference type="EMBL" id="BAI41877.1"/>
    </source>
</evidence>
<dbReference type="InterPro" id="IPR046174">
    <property type="entry name" value="DUF6176"/>
</dbReference>
<accession>A0A809N6C7</accession>
<proteinExistence type="predicted"/>
<reference evidence="1 2" key="1">
    <citation type="journal article" date="2009" name="J. Bacteriol.">
        <title>Complete genome sequence of the probiotic Lactobacillus rhamnosus ATCC 53103.</title>
        <authorList>
            <person name="Morita H."/>
            <person name="Toh H."/>
            <person name="Oshima K."/>
            <person name="Murakami M."/>
            <person name="Taylor T.D."/>
            <person name="Igimi S."/>
            <person name="Hattori M."/>
        </authorList>
    </citation>
    <scope>NUCLEOTIDE SEQUENCE [LARGE SCALE GENOMIC DNA]</scope>
    <source>
        <strain evidence="2">ATCC 53103 / LMG 18243 / GG [Tokyo]</strain>
    </source>
</reference>
<dbReference type="EMBL" id="AP011548">
    <property type="protein sequence ID" value="BAI41877.1"/>
    <property type="molecule type" value="Genomic_DNA"/>
</dbReference>
<evidence type="ECO:0000313" key="2">
    <source>
        <dbReference type="Proteomes" id="UP000002067"/>
    </source>
</evidence>
<dbReference type="Proteomes" id="UP000002067">
    <property type="component" value="Chromosome"/>
</dbReference>
<gene>
    <name evidence="1" type="ordered locus">LRHM_1350</name>
</gene>
<dbReference type="AlphaFoldDB" id="A0A809N6C7"/>
<dbReference type="KEGG" id="lrh:LGG_01406"/>